<protein>
    <submittedName>
        <fullName evidence="1">Uncharacterized protein</fullName>
    </submittedName>
</protein>
<evidence type="ECO:0000313" key="1">
    <source>
        <dbReference type="EMBL" id="KAG7593310.1"/>
    </source>
</evidence>
<comment type="caution">
    <text evidence="1">The sequence shown here is derived from an EMBL/GenBank/DDBJ whole genome shotgun (WGS) entry which is preliminary data.</text>
</comment>
<evidence type="ECO:0000313" key="2">
    <source>
        <dbReference type="Proteomes" id="UP000694240"/>
    </source>
</evidence>
<sequence length="35" mass="4250">MRDYYGAKSHSLKIRVFYRRSMDIDTTHDPRSAFK</sequence>
<keyword evidence="2" id="KW-1185">Reference proteome</keyword>
<proteinExistence type="predicted"/>
<accession>A0A8T2C4I8</accession>
<dbReference type="EMBL" id="JAEFBK010000006">
    <property type="protein sequence ID" value="KAG7593310.1"/>
    <property type="molecule type" value="Genomic_DNA"/>
</dbReference>
<dbReference type="Proteomes" id="UP000694240">
    <property type="component" value="Chromosome 6"/>
</dbReference>
<name>A0A8T2C4I8_9BRAS</name>
<dbReference type="AlphaFoldDB" id="A0A8T2C4I8"/>
<reference evidence="1 2" key="1">
    <citation type="submission" date="2020-12" db="EMBL/GenBank/DDBJ databases">
        <title>Concerted genomic and epigenomic changes stabilize Arabidopsis allopolyploids.</title>
        <authorList>
            <person name="Chen Z."/>
        </authorList>
    </citation>
    <scope>NUCLEOTIDE SEQUENCE [LARGE SCALE GENOMIC DNA]</scope>
    <source>
        <strain evidence="1">Allo738</strain>
        <tissue evidence="1">Leaf</tissue>
    </source>
</reference>
<gene>
    <name evidence="1" type="ORF">ISN45_Aa01g021160</name>
</gene>
<organism evidence="1 2">
    <name type="scientific">Arabidopsis thaliana x Arabidopsis arenosa</name>
    <dbReference type="NCBI Taxonomy" id="1240361"/>
    <lineage>
        <taxon>Eukaryota</taxon>
        <taxon>Viridiplantae</taxon>
        <taxon>Streptophyta</taxon>
        <taxon>Embryophyta</taxon>
        <taxon>Tracheophyta</taxon>
        <taxon>Spermatophyta</taxon>
        <taxon>Magnoliopsida</taxon>
        <taxon>eudicotyledons</taxon>
        <taxon>Gunneridae</taxon>
        <taxon>Pentapetalae</taxon>
        <taxon>rosids</taxon>
        <taxon>malvids</taxon>
        <taxon>Brassicales</taxon>
        <taxon>Brassicaceae</taxon>
        <taxon>Camelineae</taxon>
        <taxon>Arabidopsis</taxon>
    </lineage>
</organism>